<organism evidence="1 2">
    <name type="scientific">Eumeta variegata</name>
    <name type="common">Bagworm moth</name>
    <name type="synonym">Eumeta japonica</name>
    <dbReference type="NCBI Taxonomy" id="151549"/>
    <lineage>
        <taxon>Eukaryota</taxon>
        <taxon>Metazoa</taxon>
        <taxon>Ecdysozoa</taxon>
        <taxon>Arthropoda</taxon>
        <taxon>Hexapoda</taxon>
        <taxon>Insecta</taxon>
        <taxon>Pterygota</taxon>
        <taxon>Neoptera</taxon>
        <taxon>Endopterygota</taxon>
        <taxon>Lepidoptera</taxon>
        <taxon>Glossata</taxon>
        <taxon>Ditrysia</taxon>
        <taxon>Tineoidea</taxon>
        <taxon>Psychidae</taxon>
        <taxon>Oiketicinae</taxon>
        <taxon>Eumeta</taxon>
    </lineage>
</organism>
<protein>
    <submittedName>
        <fullName evidence="1">Uncharacterized protein</fullName>
    </submittedName>
</protein>
<comment type="caution">
    <text evidence="1">The sequence shown here is derived from an EMBL/GenBank/DDBJ whole genome shotgun (WGS) entry which is preliminary data.</text>
</comment>
<proteinExistence type="predicted"/>
<dbReference type="EMBL" id="BGZK01000140">
    <property type="protein sequence ID" value="GBP22426.1"/>
    <property type="molecule type" value="Genomic_DNA"/>
</dbReference>
<evidence type="ECO:0000313" key="2">
    <source>
        <dbReference type="Proteomes" id="UP000299102"/>
    </source>
</evidence>
<gene>
    <name evidence="1" type="ORF">EVAR_78602_1</name>
</gene>
<keyword evidence="2" id="KW-1185">Reference proteome</keyword>
<sequence length="179" mass="19214">MLLSGVKGAAPQTRLTRAVSQLPVLRAFVPFLLSFSALRWCLGDHGTAQCTYNKDTDGPACVPVNRRAIRPTTLDARVLQRDPPPEKAVLRRAPARAQSGIQLARAAAGPRNAPAAAKNSATSADDLSQLMSIITVIDTSELMILAKIPCRREPDGKLLCLVEHASLVEAIKISFNNPI</sequence>
<reference evidence="1 2" key="1">
    <citation type="journal article" date="2019" name="Commun. Biol.">
        <title>The bagworm genome reveals a unique fibroin gene that provides high tensile strength.</title>
        <authorList>
            <person name="Kono N."/>
            <person name="Nakamura H."/>
            <person name="Ohtoshi R."/>
            <person name="Tomita M."/>
            <person name="Numata K."/>
            <person name="Arakawa K."/>
        </authorList>
    </citation>
    <scope>NUCLEOTIDE SEQUENCE [LARGE SCALE GENOMIC DNA]</scope>
</reference>
<dbReference type="Proteomes" id="UP000299102">
    <property type="component" value="Unassembled WGS sequence"/>
</dbReference>
<accession>A0A4C1U959</accession>
<name>A0A4C1U959_EUMVA</name>
<evidence type="ECO:0000313" key="1">
    <source>
        <dbReference type="EMBL" id="GBP22426.1"/>
    </source>
</evidence>
<dbReference type="AlphaFoldDB" id="A0A4C1U959"/>
<dbReference type="OrthoDB" id="7516392at2759"/>